<evidence type="ECO:0000256" key="4">
    <source>
        <dbReference type="PIRSR" id="PIRSR600101-2"/>
    </source>
</evidence>
<feature type="active site" description="Nucleophile" evidence="3">
    <location>
        <position position="456"/>
    </location>
</feature>
<comment type="caution">
    <text evidence="7">The sequence shown here is derived from an EMBL/GenBank/DDBJ whole genome shotgun (WGS) entry which is preliminary data.</text>
</comment>
<accession>A0A6A4W0Q0</accession>
<organism evidence="7 8">
    <name type="scientific">Amphibalanus amphitrite</name>
    <name type="common">Striped barnacle</name>
    <name type="synonym">Balanus amphitrite</name>
    <dbReference type="NCBI Taxonomy" id="1232801"/>
    <lineage>
        <taxon>Eukaryota</taxon>
        <taxon>Metazoa</taxon>
        <taxon>Ecdysozoa</taxon>
        <taxon>Arthropoda</taxon>
        <taxon>Crustacea</taxon>
        <taxon>Multicrustacea</taxon>
        <taxon>Cirripedia</taxon>
        <taxon>Thoracica</taxon>
        <taxon>Thoracicalcarea</taxon>
        <taxon>Balanomorpha</taxon>
        <taxon>Balanoidea</taxon>
        <taxon>Balanidae</taxon>
        <taxon>Amphibalaninae</taxon>
        <taxon>Amphibalanus</taxon>
    </lineage>
</organism>
<keyword evidence="6" id="KW-0812">Transmembrane</keyword>
<evidence type="ECO:0000313" key="7">
    <source>
        <dbReference type="EMBL" id="KAF0298789.1"/>
    </source>
</evidence>
<dbReference type="InterPro" id="IPR055262">
    <property type="entry name" value="GGT_CS"/>
</dbReference>
<dbReference type="OrthoDB" id="1081007at2759"/>
<feature type="binding site" evidence="4">
    <location>
        <begin position="474"/>
        <end position="476"/>
    </location>
    <ligand>
        <name>L-glutamate</name>
        <dbReference type="ChEBI" id="CHEBI:29985"/>
    </ligand>
</feature>
<feature type="binding site" evidence="4">
    <location>
        <position position="549"/>
    </location>
    <ligand>
        <name>L-glutamate</name>
        <dbReference type="ChEBI" id="CHEBI:29985"/>
    </ligand>
</feature>
<dbReference type="SUPFAM" id="SSF56235">
    <property type="entry name" value="N-terminal nucleophile aminohydrolases (Ntn hydrolases)"/>
    <property type="match status" value="1"/>
</dbReference>
<evidence type="ECO:0000256" key="1">
    <source>
        <dbReference type="ARBA" id="ARBA00009381"/>
    </source>
</evidence>
<name>A0A6A4W0Q0_AMPAM</name>
<evidence type="ECO:0000256" key="3">
    <source>
        <dbReference type="PIRSR" id="PIRSR600101-1"/>
    </source>
</evidence>
<dbReference type="InterPro" id="IPR000101">
    <property type="entry name" value="GGT_peptidase"/>
</dbReference>
<keyword evidence="6" id="KW-0472">Membrane</keyword>
<dbReference type="FunFam" id="1.10.246.130:FF:000001">
    <property type="entry name" value="Gamma-glutamyltransferase 5 isoform 1"/>
    <property type="match status" value="1"/>
</dbReference>
<keyword evidence="7" id="KW-0378">Hydrolase</keyword>
<evidence type="ECO:0000256" key="5">
    <source>
        <dbReference type="SAM" id="MobiDB-lite"/>
    </source>
</evidence>
<dbReference type="GO" id="GO:0036374">
    <property type="term" value="F:glutathione hydrolase activity"/>
    <property type="evidence" value="ECO:0007669"/>
    <property type="project" value="InterPro"/>
</dbReference>
<dbReference type="EMBL" id="VIIS01001409">
    <property type="protein sequence ID" value="KAF0298789.1"/>
    <property type="molecule type" value="Genomic_DNA"/>
</dbReference>
<feature type="binding site" evidence="4">
    <location>
        <position position="498"/>
    </location>
    <ligand>
        <name>L-glutamate</name>
        <dbReference type="ChEBI" id="CHEBI:29985"/>
    </ligand>
</feature>
<feature type="binding site" evidence="4">
    <location>
        <position position="178"/>
    </location>
    <ligand>
        <name>L-glutamate</name>
        <dbReference type="ChEBI" id="CHEBI:29985"/>
    </ligand>
</feature>
<feature type="binding site" evidence="4">
    <location>
        <begin position="526"/>
        <end position="527"/>
    </location>
    <ligand>
        <name>L-glutamate</name>
        <dbReference type="ChEBI" id="CHEBI:29985"/>
    </ligand>
</feature>
<feature type="transmembrane region" description="Helical" evidence="6">
    <location>
        <begin position="61"/>
        <end position="81"/>
    </location>
</feature>
<evidence type="ECO:0000313" key="8">
    <source>
        <dbReference type="Proteomes" id="UP000440578"/>
    </source>
</evidence>
<dbReference type="AlphaFoldDB" id="A0A6A4W0Q0"/>
<dbReference type="PANTHER" id="PTHR11686:SF9">
    <property type="entry name" value="RE13973P"/>
    <property type="match status" value="1"/>
</dbReference>
<dbReference type="Proteomes" id="UP000440578">
    <property type="component" value="Unassembled WGS sequence"/>
</dbReference>
<feature type="region of interest" description="Disordered" evidence="5">
    <location>
        <begin position="1"/>
        <end position="34"/>
    </location>
</feature>
<reference evidence="7 8" key="1">
    <citation type="submission" date="2019-07" db="EMBL/GenBank/DDBJ databases">
        <title>Draft genome assembly of a fouling barnacle, Amphibalanus amphitrite (Darwin, 1854): The first reference genome for Thecostraca.</title>
        <authorList>
            <person name="Kim W."/>
        </authorList>
    </citation>
    <scope>NUCLEOTIDE SEQUENCE [LARGE SCALE GENOMIC DNA]</scope>
    <source>
        <strain evidence="7">SNU_AA5</strain>
        <tissue evidence="7">Soma without cirri and trophi</tissue>
    </source>
</reference>
<keyword evidence="2" id="KW-0800">Toxin</keyword>
<dbReference type="Gene3D" id="3.60.20.40">
    <property type="match status" value="1"/>
</dbReference>
<dbReference type="Gene3D" id="1.10.246.130">
    <property type="match status" value="1"/>
</dbReference>
<dbReference type="FunFam" id="3.60.20.40:FF:000001">
    <property type="entry name" value="Gamma-glutamyltranspeptidase 1"/>
    <property type="match status" value="1"/>
</dbReference>
<dbReference type="NCBIfam" id="TIGR00066">
    <property type="entry name" value="g_glut_trans"/>
    <property type="match status" value="1"/>
</dbReference>
<evidence type="ECO:0000256" key="2">
    <source>
        <dbReference type="ARBA" id="ARBA00084097"/>
    </source>
</evidence>
<comment type="similarity">
    <text evidence="1">Belongs to the gamma-glutamyltransferase family.</text>
</comment>
<dbReference type="GO" id="GO:0006751">
    <property type="term" value="P:glutathione catabolic process"/>
    <property type="evidence" value="ECO:0007669"/>
    <property type="project" value="InterPro"/>
</dbReference>
<gene>
    <name evidence="7" type="primary">Ggt1</name>
    <name evidence="7" type="ORF">FJT64_000420</name>
</gene>
<dbReference type="PRINTS" id="PR01210">
    <property type="entry name" value="GGTRANSPTASE"/>
</dbReference>
<dbReference type="Pfam" id="PF01019">
    <property type="entry name" value="G_glu_transpept"/>
    <property type="match status" value="1"/>
</dbReference>
<dbReference type="PANTHER" id="PTHR11686">
    <property type="entry name" value="GAMMA GLUTAMYL TRANSPEPTIDASE"/>
    <property type="match status" value="1"/>
</dbReference>
<keyword evidence="6" id="KW-1133">Transmembrane helix</keyword>
<dbReference type="PROSITE" id="PS00462">
    <property type="entry name" value="G_GLU_TRANSPEPTIDASE"/>
    <property type="match status" value="1"/>
</dbReference>
<keyword evidence="2" id="KW-1202">Platelet aggregation activating toxin</keyword>
<dbReference type="InterPro" id="IPR043138">
    <property type="entry name" value="GGT_lsub"/>
</dbReference>
<keyword evidence="8" id="KW-1185">Reference proteome</keyword>
<dbReference type="InterPro" id="IPR029055">
    <property type="entry name" value="Ntn_hydrolases_N"/>
</dbReference>
<keyword evidence="2" id="KW-1199">Hemostasis impairing toxin</keyword>
<evidence type="ECO:0000256" key="6">
    <source>
        <dbReference type="SAM" id="Phobius"/>
    </source>
</evidence>
<protein>
    <submittedName>
        <fullName evidence="7">Glutathione hydrolase 1 proenzyme</fullName>
    </submittedName>
</protein>
<proteinExistence type="inferred from homology"/>
<dbReference type="GO" id="GO:0005886">
    <property type="term" value="C:plasma membrane"/>
    <property type="evidence" value="ECO:0007669"/>
    <property type="project" value="TreeGrafter"/>
</dbReference>
<sequence length="644" mass="70423">MPPSNPSKSERKHARKKRKLEERQNSYTQITDWNGDLPSITTEAPPKARITNRCMVKKGHVILLGLLLFLIITSIALSLAFCLPNLNGNGPAAFQELRPEPSSTPLRKFQKAAIASDATECAEIGAAMLRRNGTAVDAAVAALVCVGVINTQSAGIGGGFIMTLYDRRQREAAALLARETAPAAATRDMFVDDPSQSQYGWKSAGVPGEVAGYWAAHQKHGRLPWAELFEPTIKLCREGYRVNGHQASYLRAKMDELIVDPTFKSIFFNETTGEPKKEGDIVRRPALADTLQAIADGGAAALYGGQVGKQLADDIQKNGGIITLKDLEDYRVRWVTPATARLSDGLSLYGVPAPGSGNLLTFVFNILDGYQYSQHRPRTEEQLNLMYHRIAEAFKYAFARRTELADPEFVDISELMANLTSRDYAEYIRGLIDDSRTFNDPDHYGVDVAPVSDSGTAHVSVIDAEGNAVSVTSTVNLHFGAKVISPSTGILLNDEMDDFSTPGMKNYFNLPPSPSNFIKPGKMMVSSMSPSLFVDPSGDIRLVVGGAGGSRITTATALVAFRHLYLDEDVKTANDFPRFHHQLFPMTLNYDEGFPPTTVAYLSEKGHNMEQWKLRAVVPVLSRLNGVITGNMDYRKGAGDLLGF</sequence>
<dbReference type="InterPro" id="IPR043137">
    <property type="entry name" value="GGT_ssub_C"/>
</dbReference>